<dbReference type="InterPro" id="IPR000210">
    <property type="entry name" value="BTB/POZ_dom"/>
</dbReference>
<dbReference type="SMART" id="SM00225">
    <property type="entry name" value="BTB"/>
    <property type="match status" value="1"/>
</dbReference>
<dbReference type="Gene3D" id="3.30.710.10">
    <property type="entry name" value="Potassium Channel Kv1.1, Chain A"/>
    <property type="match status" value="1"/>
</dbReference>
<organism evidence="3 4">
    <name type="scientific">Aaosphaeria arxii CBS 175.79</name>
    <dbReference type="NCBI Taxonomy" id="1450172"/>
    <lineage>
        <taxon>Eukaryota</taxon>
        <taxon>Fungi</taxon>
        <taxon>Dikarya</taxon>
        <taxon>Ascomycota</taxon>
        <taxon>Pezizomycotina</taxon>
        <taxon>Dothideomycetes</taxon>
        <taxon>Pleosporomycetidae</taxon>
        <taxon>Pleosporales</taxon>
        <taxon>Pleosporales incertae sedis</taxon>
        <taxon>Aaosphaeria</taxon>
    </lineage>
</organism>
<dbReference type="PANTHER" id="PTHR47843:SF5">
    <property type="entry name" value="BTB_POZ DOMAIN PROTEIN"/>
    <property type="match status" value="1"/>
</dbReference>
<keyword evidence="4" id="KW-1185">Reference proteome</keyword>
<feature type="compositionally biased region" description="Polar residues" evidence="1">
    <location>
        <begin position="92"/>
        <end position="106"/>
    </location>
</feature>
<dbReference type="InterPro" id="IPR011333">
    <property type="entry name" value="SKP1/BTB/POZ_sf"/>
</dbReference>
<accession>A0A6A5XNH4</accession>
<dbReference type="RefSeq" id="XP_033382795.1">
    <property type="nucleotide sequence ID" value="XM_033528239.1"/>
</dbReference>
<proteinExistence type="predicted"/>
<feature type="compositionally biased region" description="Low complexity" evidence="1">
    <location>
        <begin position="154"/>
        <end position="167"/>
    </location>
</feature>
<evidence type="ECO:0000259" key="2">
    <source>
        <dbReference type="PROSITE" id="PS50097"/>
    </source>
</evidence>
<dbReference type="OrthoDB" id="6359816at2759"/>
<reference evidence="3" key="1">
    <citation type="journal article" date="2020" name="Stud. Mycol.">
        <title>101 Dothideomycetes genomes: a test case for predicting lifestyles and emergence of pathogens.</title>
        <authorList>
            <person name="Haridas S."/>
            <person name="Albert R."/>
            <person name="Binder M."/>
            <person name="Bloem J."/>
            <person name="Labutti K."/>
            <person name="Salamov A."/>
            <person name="Andreopoulos B."/>
            <person name="Baker S."/>
            <person name="Barry K."/>
            <person name="Bills G."/>
            <person name="Bluhm B."/>
            <person name="Cannon C."/>
            <person name="Castanera R."/>
            <person name="Culley D."/>
            <person name="Daum C."/>
            <person name="Ezra D."/>
            <person name="Gonzalez J."/>
            <person name="Henrissat B."/>
            <person name="Kuo A."/>
            <person name="Liang C."/>
            <person name="Lipzen A."/>
            <person name="Lutzoni F."/>
            <person name="Magnuson J."/>
            <person name="Mondo S."/>
            <person name="Nolan M."/>
            <person name="Ohm R."/>
            <person name="Pangilinan J."/>
            <person name="Park H.-J."/>
            <person name="Ramirez L."/>
            <person name="Alfaro M."/>
            <person name="Sun H."/>
            <person name="Tritt A."/>
            <person name="Yoshinaga Y."/>
            <person name="Zwiers L.-H."/>
            <person name="Turgeon B."/>
            <person name="Goodwin S."/>
            <person name="Spatafora J."/>
            <person name="Crous P."/>
            <person name="Grigoriev I."/>
        </authorList>
    </citation>
    <scope>NUCLEOTIDE SEQUENCE</scope>
    <source>
        <strain evidence="3">CBS 175.79</strain>
    </source>
</reference>
<dbReference type="PROSITE" id="PS50097">
    <property type="entry name" value="BTB"/>
    <property type="match status" value="1"/>
</dbReference>
<evidence type="ECO:0000313" key="4">
    <source>
        <dbReference type="Proteomes" id="UP000799778"/>
    </source>
</evidence>
<sequence length="301" mass="33384">MDSPNVELMSALSSLYETGKYSDLTLVCGMKSYSVHRALVCSRSEFFEGACRNPFRESESGIIDLTEDDPEAVEHMVNYFYHLDYLKKPLSHKSSQQSPTRKSPMSAQRAHYGGSKKLDLTLLEDPLLAIMAANTVGAAPPSPPDEAQHIQFPSGTRSSSINNTTSTKLPDTPMEEPFDQNPFDGNADQPEESVEKANLLLHARVYALGEKYGIPGLKSLARNKFAAQIDLHLQSPEFPEACQEAYESTVDSDRGLRDVIIQAFRAHPDLPLRRDVELIVRDTPSLAFELFRMASGLPVHS</sequence>
<dbReference type="AlphaFoldDB" id="A0A6A5XNH4"/>
<feature type="region of interest" description="Disordered" evidence="1">
    <location>
        <begin position="91"/>
        <end position="111"/>
    </location>
</feature>
<evidence type="ECO:0000256" key="1">
    <source>
        <dbReference type="SAM" id="MobiDB-lite"/>
    </source>
</evidence>
<feature type="domain" description="BTB" evidence="2">
    <location>
        <begin position="22"/>
        <end position="81"/>
    </location>
</feature>
<gene>
    <name evidence="3" type="ORF">BU24DRAFT_423391</name>
</gene>
<dbReference type="PANTHER" id="PTHR47843">
    <property type="entry name" value="BTB DOMAIN-CONTAINING PROTEIN-RELATED"/>
    <property type="match status" value="1"/>
</dbReference>
<dbReference type="EMBL" id="ML978070">
    <property type="protein sequence ID" value="KAF2014456.1"/>
    <property type="molecule type" value="Genomic_DNA"/>
</dbReference>
<dbReference type="CDD" id="cd18186">
    <property type="entry name" value="BTB_POZ_ZBTB_KLHL-like"/>
    <property type="match status" value="1"/>
</dbReference>
<feature type="region of interest" description="Disordered" evidence="1">
    <location>
        <begin position="138"/>
        <end position="192"/>
    </location>
</feature>
<dbReference type="Pfam" id="PF00651">
    <property type="entry name" value="BTB"/>
    <property type="match status" value="1"/>
</dbReference>
<dbReference type="GeneID" id="54285636"/>
<name>A0A6A5XNH4_9PLEO</name>
<evidence type="ECO:0000313" key="3">
    <source>
        <dbReference type="EMBL" id="KAF2014456.1"/>
    </source>
</evidence>
<dbReference type="Proteomes" id="UP000799778">
    <property type="component" value="Unassembled WGS sequence"/>
</dbReference>
<dbReference type="SUPFAM" id="SSF54695">
    <property type="entry name" value="POZ domain"/>
    <property type="match status" value="1"/>
</dbReference>
<protein>
    <recommendedName>
        <fullName evidence="2">BTB domain-containing protein</fullName>
    </recommendedName>
</protein>